<dbReference type="AlphaFoldDB" id="A0A810PXD6"/>
<keyword evidence="11" id="KW-1185">Reference proteome</keyword>
<dbReference type="Pfam" id="PF13303">
    <property type="entry name" value="PTS_EIIC_2"/>
    <property type="match status" value="1"/>
</dbReference>
<feature type="transmembrane region" description="Helical" evidence="8">
    <location>
        <begin position="67"/>
        <end position="92"/>
    </location>
</feature>
<keyword evidence="3" id="KW-1003">Cell membrane</keyword>
<feature type="transmembrane region" description="Helical" evidence="8">
    <location>
        <begin position="210"/>
        <end position="236"/>
    </location>
</feature>
<feature type="transmembrane region" description="Helical" evidence="8">
    <location>
        <begin position="185"/>
        <end position="203"/>
    </location>
</feature>
<feature type="domain" description="Phosphotransferase system EIIC" evidence="9">
    <location>
        <begin position="23"/>
        <end position="366"/>
    </location>
</feature>
<dbReference type="InterPro" id="IPR003352">
    <property type="entry name" value="PTS_EIIC"/>
</dbReference>
<evidence type="ECO:0000256" key="3">
    <source>
        <dbReference type="ARBA" id="ARBA00022475"/>
    </source>
</evidence>
<dbReference type="GO" id="GO:0009401">
    <property type="term" value="P:phosphoenolpyruvate-dependent sugar phosphotransferase system"/>
    <property type="evidence" value="ECO:0007669"/>
    <property type="project" value="InterPro"/>
</dbReference>
<dbReference type="RefSeq" id="WP_213541668.1">
    <property type="nucleotide sequence ID" value="NZ_AP023418.1"/>
</dbReference>
<evidence type="ECO:0000259" key="9">
    <source>
        <dbReference type="Pfam" id="PF13303"/>
    </source>
</evidence>
<name>A0A810PXD6_9FIRM</name>
<keyword evidence="4 10" id="KW-0762">Sugar transport</keyword>
<keyword evidence="2" id="KW-0813">Transport</keyword>
<protein>
    <submittedName>
        <fullName evidence="10">PTS sugar transporter subunit IID</fullName>
    </submittedName>
</protein>
<evidence type="ECO:0000256" key="4">
    <source>
        <dbReference type="ARBA" id="ARBA00022597"/>
    </source>
</evidence>
<evidence type="ECO:0000313" key="11">
    <source>
        <dbReference type="Proteomes" id="UP000681035"/>
    </source>
</evidence>
<comment type="subcellular location">
    <subcellularLocation>
        <location evidence="1">Cell membrane</location>
        <topology evidence="1">Multi-pass membrane protein</topology>
    </subcellularLocation>
</comment>
<dbReference type="EMBL" id="AP023418">
    <property type="protein sequence ID" value="BCK80808.1"/>
    <property type="molecule type" value="Genomic_DNA"/>
</dbReference>
<dbReference type="GO" id="GO:0008982">
    <property type="term" value="F:protein-N(PI)-phosphohistidine-sugar phosphotransferase activity"/>
    <property type="evidence" value="ECO:0007669"/>
    <property type="project" value="InterPro"/>
</dbReference>
<evidence type="ECO:0000256" key="6">
    <source>
        <dbReference type="ARBA" id="ARBA00022989"/>
    </source>
</evidence>
<evidence type="ECO:0000256" key="7">
    <source>
        <dbReference type="ARBA" id="ARBA00023136"/>
    </source>
</evidence>
<evidence type="ECO:0000256" key="2">
    <source>
        <dbReference type="ARBA" id="ARBA00022448"/>
    </source>
</evidence>
<evidence type="ECO:0000256" key="8">
    <source>
        <dbReference type="SAM" id="Phobius"/>
    </source>
</evidence>
<dbReference type="GO" id="GO:0005886">
    <property type="term" value="C:plasma membrane"/>
    <property type="evidence" value="ECO:0007669"/>
    <property type="project" value="UniProtKB-SubCell"/>
</dbReference>
<feature type="transmembrane region" description="Helical" evidence="8">
    <location>
        <begin position="112"/>
        <end position="131"/>
    </location>
</feature>
<keyword evidence="6 8" id="KW-1133">Transmembrane helix</keyword>
<feature type="transmembrane region" description="Helical" evidence="8">
    <location>
        <begin position="143"/>
        <end position="165"/>
    </location>
</feature>
<evidence type="ECO:0000256" key="1">
    <source>
        <dbReference type="ARBA" id="ARBA00004651"/>
    </source>
</evidence>
<evidence type="ECO:0000313" key="10">
    <source>
        <dbReference type="EMBL" id="BCK80808.1"/>
    </source>
</evidence>
<reference evidence="10" key="1">
    <citation type="submission" date="2020-09" db="EMBL/GenBank/DDBJ databases">
        <title>New species isolated from human feces.</title>
        <authorList>
            <person name="Kitahara M."/>
            <person name="Shigeno Y."/>
            <person name="Shime M."/>
            <person name="Matsumoto Y."/>
            <person name="Nakamura S."/>
            <person name="Motooka D."/>
            <person name="Fukuoka S."/>
            <person name="Nishikawa H."/>
            <person name="Benno Y."/>
        </authorList>
    </citation>
    <scope>NUCLEOTIDE SEQUENCE</scope>
    <source>
        <strain evidence="10">MM50</strain>
    </source>
</reference>
<dbReference type="KEGG" id="vcop:MM50RIKEN_05710"/>
<accession>A0A810PXD6</accession>
<gene>
    <name evidence="10" type="ORF">MM50RIKEN_05710</name>
</gene>
<proteinExistence type="predicted"/>
<feature type="transmembrane region" description="Helical" evidence="8">
    <location>
        <begin position="20"/>
        <end position="46"/>
    </location>
</feature>
<keyword evidence="7 8" id="KW-0472">Membrane</keyword>
<dbReference type="Proteomes" id="UP000681035">
    <property type="component" value="Chromosome"/>
</dbReference>
<evidence type="ECO:0000256" key="5">
    <source>
        <dbReference type="ARBA" id="ARBA00022692"/>
    </source>
</evidence>
<sequence>MNKFKAFLARKNIAFSAKRYFIDAMGAMAQGLFCTLLVGTILNTLGTQLHIGFLTESIVTIGKGEGAVAYAIGSLCSAMVGPGMAVAIGRALEAPPLVLFSLIPVGFATNSMGGAGGPLAALFVTILAAELGKAVSKETKIDILVTPIVTVLAGIGFAALIAAPVGKAASAVGQAIMWATELQPFFMGIIVSVVIGVALTLPISSAAICLALGLTGLAGGAAVAGCCAQMIGFAVMSFPENRWGGLAAQGLGTSMLQMGNIVRNPRVWIPPTLAAAVTGPIATCVFELQMNGPAVSSGMGTCGLVGQIGVYTGWVSDVAAGLKPGIGAMDWLGLALISFVLPAVLTWLFAMPLRKWGWIKPGDLKLDL</sequence>
<feature type="transmembrane region" description="Helical" evidence="8">
    <location>
        <begin position="331"/>
        <end position="350"/>
    </location>
</feature>
<keyword evidence="5 8" id="KW-0812">Transmembrane</keyword>
<organism evidence="10 11">
    <name type="scientific">Vescimonas coprocola</name>
    <dbReference type="NCBI Taxonomy" id="2714355"/>
    <lineage>
        <taxon>Bacteria</taxon>
        <taxon>Bacillati</taxon>
        <taxon>Bacillota</taxon>
        <taxon>Clostridia</taxon>
        <taxon>Eubacteriales</taxon>
        <taxon>Oscillospiraceae</taxon>
        <taxon>Vescimonas</taxon>
    </lineage>
</organism>